<dbReference type="Proteomes" id="UP000283374">
    <property type="component" value="Unassembled WGS sequence"/>
</dbReference>
<dbReference type="EMBL" id="QWKP01000187">
    <property type="protein sequence ID" value="RHA41279.1"/>
    <property type="molecule type" value="Genomic_DNA"/>
</dbReference>
<organism evidence="2 3">
    <name type="scientific">Cellulomonas rhizosphaerae</name>
    <dbReference type="NCBI Taxonomy" id="2293719"/>
    <lineage>
        <taxon>Bacteria</taxon>
        <taxon>Bacillati</taxon>
        <taxon>Actinomycetota</taxon>
        <taxon>Actinomycetes</taxon>
        <taxon>Micrococcales</taxon>
        <taxon>Cellulomonadaceae</taxon>
        <taxon>Cellulomonas</taxon>
    </lineage>
</organism>
<comment type="caution">
    <text evidence="2">The sequence shown here is derived from an EMBL/GenBank/DDBJ whole genome shotgun (WGS) entry which is preliminary data.</text>
</comment>
<dbReference type="AlphaFoldDB" id="A0A413RLV3"/>
<evidence type="ECO:0000256" key="1">
    <source>
        <dbReference type="SAM" id="Phobius"/>
    </source>
</evidence>
<keyword evidence="1" id="KW-0812">Transmembrane</keyword>
<sequence length="150" mass="15740">MPSNAPATHVFSERLWLGPLGWFGVLALAGCLGVAALPVDAMLALVVAVVAAVALVVLAFATTTTVSVTGGELHAGDAHIPLTLLGDVRELEADELRAELGPRLDARAHLCMRGWIHRAVRVELVDPADPTPYWIVSTRRPGALAAALRG</sequence>
<accession>A0A413RLV3</accession>
<keyword evidence="3" id="KW-1185">Reference proteome</keyword>
<name>A0A413RLV3_9CELL</name>
<feature type="transmembrane region" description="Helical" evidence="1">
    <location>
        <begin position="20"/>
        <end position="37"/>
    </location>
</feature>
<evidence type="ECO:0000313" key="3">
    <source>
        <dbReference type="Proteomes" id="UP000283374"/>
    </source>
</evidence>
<gene>
    <name evidence="2" type="ORF">D1825_08925</name>
</gene>
<keyword evidence="1" id="KW-1133">Transmembrane helix</keyword>
<keyword evidence="1" id="KW-0472">Membrane</keyword>
<reference evidence="2 3" key="1">
    <citation type="submission" date="2018-08" db="EMBL/GenBank/DDBJ databases">
        <title>Cellulomonas rhizosphaerae sp. nov., a novel actinomycete isolated from soil.</title>
        <authorList>
            <person name="Tian Y."/>
        </authorList>
    </citation>
    <scope>NUCLEOTIDE SEQUENCE [LARGE SCALE GENOMIC DNA]</scope>
    <source>
        <strain evidence="2 3">NEAU-TCZ24</strain>
    </source>
</reference>
<dbReference type="InterPro" id="IPR021443">
    <property type="entry name" value="DUF3093"/>
</dbReference>
<dbReference type="OrthoDB" id="3217020at2"/>
<protein>
    <submittedName>
        <fullName evidence="2">DUF3093 domain-containing protein</fullName>
    </submittedName>
</protein>
<evidence type="ECO:0000313" key="2">
    <source>
        <dbReference type="EMBL" id="RHA41279.1"/>
    </source>
</evidence>
<feature type="transmembrane region" description="Helical" evidence="1">
    <location>
        <begin position="42"/>
        <end position="61"/>
    </location>
</feature>
<proteinExistence type="predicted"/>
<dbReference type="Pfam" id="PF11292">
    <property type="entry name" value="DUF3093"/>
    <property type="match status" value="1"/>
</dbReference>
<dbReference type="RefSeq" id="WP_118767076.1">
    <property type="nucleotide sequence ID" value="NZ_QWKP01000187.1"/>
</dbReference>